<reference evidence="1" key="1">
    <citation type="submission" date="2020-02" db="EMBL/GenBank/DDBJ databases">
        <authorList>
            <person name="Meier V. D."/>
        </authorList>
    </citation>
    <scope>NUCLEOTIDE SEQUENCE</scope>
    <source>
        <strain evidence="1">AVDCRST_MAG49</strain>
    </source>
</reference>
<dbReference type="SUPFAM" id="SSF55961">
    <property type="entry name" value="Bet v1-like"/>
    <property type="match status" value="1"/>
</dbReference>
<protein>
    <recommendedName>
        <fullName evidence="2">Coenzyme Q-binding protein COQ10 START domain-containing protein</fullName>
    </recommendedName>
</protein>
<dbReference type="Pfam" id="PF10604">
    <property type="entry name" value="Polyketide_cyc2"/>
    <property type="match status" value="1"/>
</dbReference>
<dbReference type="PANTHER" id="PTHR33824:SF7">
    <property type="entry name" value="POLYKETIDE CYCLASE_DEHYDRASE AND LIPID TRANSPORT SUPERFAMILY PROTEIN"/>
    <property type="match status" value="1"/>
</dbReference>
<proteinExistence type="predicted"/>
<accession>A0A6J4VN29</accession>
<sequence length="152" mass="17306">MAKVEKDTLIQVPVTRAYEIWTNFPAFPNFMKNVRSVDQDGKALHWIADVRGRREEWDAEITEQVADRLVSWKSTSGVQNNGTVRFEPEGEATRVHVTIEYERSPLEAVGDTLLHVVAREVTEDLDNFKRYAEMGEPVIGRRAETLSETTGT</sequence>
<dbReference type="InterPro" id="IPR047137">
    <property type="entry name" value="ORF3"/>
</dbReference>
<name>A0A6J4VN29_9BACT</name>
<dbReference type="Gene3D" id="3.30.530.20">
    <property type="match status" value="1"/>
</dbReference>
<dbReference type="InterPro" id="IPR019587">
    <property type="entry name" value="Polyketide_cyclase/dehydratase"/>
</dbReference>
<dbReference type="CDD" id="cd07817">
    <property type="entry name" value="SRPBCC_8"/>
    <property type="match status" value="1"/>
</dbReference>
<organism evidence="1">
    <name type="scientific">uncultured Thermomicrobiales bacterium</name>
    <dbReference type="NCBI Taxonomy" id="1645740"/>
    <lineage>
        <taxon>Bacteria</taxon>
        <taxon>Pseudomonadati</taxon>
        <taxon>Thermomicrobiota</taxon>
        <taxon>Thermomicrobia</taxon>
        <taxon>Thermomicrobiales</taxon>
        <taxon>environmental samples</taxon>
    </lineage>
</organism>
<gene>
    <name evidence="1" type="ORF">AVDCRST_MAG49-4693</name>
</gene>
<dbReference type="AlphaFoldDB" id="A0A6J4VN29"/>
<evidence type="ECO:0000313" key="1">
    <source>
        <dbReference type="EMBL" id="CAA9580386.1"/>
    </source>
</evidence>
<dbReference type="InterPro" id="IPR023393">
    <property type="entry name" value="START-like_dom_sf"/>
</dbReference>
<evidence type="ECO:0008006" key="2">
    <source>
        <dbReference type="Google" id="ProtNLM"/>
    </source>
</evidence>
<dbReference type="PANTHER" id="PTHR33824">
    <property type="entry name" value="POLYKETIDE CYCLASE/DEHYDRASE AND LIPID TRANSPORT SUPERFAMILY PROTEIN"/>
    <property type="match status" value="1"/>
</dbReference>
<dbReference type="EMBL" id="CADCWG010000331">
    <property type="protein sequence ID" value="CAA9580386.1"/>
    <property type="molecule type" value="Genomic_DNA"/>
</dbReference>